<dbReference type="KEGG" id="osn:115212165"/>
<dbReference type="Proteomes" id="UP000515154">
    <property type="component" value="Linkage group LG1"/>
</dbReference>
<proteinExistence type="predicted"/>
<organism evidence="2 3">
    <name type="scientific">Octopus sinensis</name>
    <name type="common">East Asian common octopus</name>
    <dbReference type="NCBI Taxonomy" id="2607531"/>
    <lineage>
        <taxon>Eukaryota</taxon>
        <taxon>Metazoa</taxon>
        <taxon>Spiralia</taxon>
        <taxon>Lophotrochozoa</taxon>
        <taxon>Mollusca</taxon>
        <taxon>Cephalopoda</taxon>
        <taxon>Coleoidea</taxon>
        <taxon>Octopodiformes</taxon>
        <taxon>Octopoda</taxon>
        <taxon>Incirrata</taxon>
        <taxon>Octopodidae</taxon>
        <taxon>Octopus</taxon>
    </lineage>
</organism>
<gene>
    <name evidence="3" type="primary">LOC115212165</name>
</gene>
<dbReference type="InterPro" id="IPR003386">
    <property type="entry name" value="LACT/PDAT_acylTrfase"/>
</dbReference>
<name>A0A6P7SEU4_9MOLL</name>
<evidence type="ECO:0000313" key="2">
    <source>
        <dbReference type="Proteomes" id="UP000515154"/>
    </source>
</evidence>
<accession>A0A6P7SEU4</accession>
<dbReference type="Gene3D" id="3.40.50.1820">
    <property type="entry name" value="alpha/beta hydrolase"/>
    <property type="match status" value="1"/>
</dbReference>
<dbReference type="InterPro" id="IPR029058">
    <property type="entry name" value="AB_hydrolase_fold"/>
</dbReference>
<keyword evidence="1" id="KW-0472">Membrane</keyword>
<dbReference type="Pfam" id="PF02450">
    <property type="entry name" value="LCAT"/>
    <property type="match status" value="1"/>
</dbReference>
<keyword evidence="1" id="KW-1133">Transmembrane helix</keyword>
<dbReference type="AlphaFoldDB" id="A0A6P7SEU4"/>
<feature type="transmembrane region" description="Helical" evidence="1">
    <location>
        <begin position="7"/>
        <end position="30"/>
    </location>
</feature>
<dbReference type="PANTHER" id="PTHR11440">
    <property type="entry name" value="LECITHIN-CHOLESTEROL ACYLTRANSFERASE-RELATED"/>
    <property type="match status" value="1"/>
</dbReference>
<dbReference type="GO" id="GO:0006629">
    <property type="term" value="P:lipid metabolic process"/>
    <property type="evidence" value="ECO:0007669"/>
    <property type="project" value="InterPro"/>
</dbReference>
<evidence type="ECO:0000313" key="3">
    <source>
        <dbReference type="RefSeq" id="XP_029636867.1"/>
    </source>
</evidence>
<protein>
    <submittedName>
        <fullName evidence="3">Phospholipase A2 group XV</fullName>
    </submittedName>
</protein>
<dbReference type="RefSeq" id="XP_029636867.1">
    <property type="nucleotide sequence ID" value="XM_029781007.2"/>
</dbReference>
<reference evidence="3" key="1">
    <citation type="submission" date="2025-08" db="UniProtKB">
        <authorList>
            <consortium name="RefSeq"/>
        </authorList>
    </citation>
    <scope>IDENTIFICATION</scope>
</reference>
<sequence>MATSARILLDFLLLLILSVISIISINPVILVPGDGGSQLSAKLNKSLSPFAYCETKTNYYYTLWLDLTQISIAQCCFVDNMRLIYDPKTRKTFDSPGVHVKVPGFGKTETIEFLDPWRESFTSYYYYIVERLVKLGLTKNISIRGAPYDFRRSPNEFQDYFKNFKNLVEETYNMNNKSKITLITHSMGSPTMLYFLNNRTQAWKDKYIGKMITISGVWGGAVKPLRLMISGDNLGILVLKEHVIRTYQRSASSTAWLMPYDTFWKSDEILVSRPGRNYTVKDYKQLFKDLNYTAGYEMRKDTENLVKDLRPPGVEVHCIYGINVSTPATYLYDKGFPDSKPKIIYGPGDGTVNLDSLKGCLRWAQEQKQSVHSYTVANEDHLKILQSKKLIDLIQDIVTKK</sequence>
<evidence type="ECO:0000256" key="1">
    <source>
        <dbReference type="SAM" id="Phobius"/>
    </source>
</evidence>
<keyword evidence="2" id="KW-1185">Reference proteome</keyword>
<dbReference type="GO" id="GO:0008374">
    <property type="term" value="F:O-acyltransferase activity"/>
    <property type="evidence" value="ECO:0007669"/>
    <property type="project" value="InterPro"/>
</dbReference>
<dbReference type="SUPFAM" id="SSF53474">
    <property type="entry name" value="alpha/beta-Hydrolases"/>
    <property type="match status" value="1"/>
</dbReference>
<keyword evidence="1" id="KW-0812">Transmembrane</keyword>